<dbReference type="PANTHER" id="PTHR14087:SF7">
    <property type="entry name" value="THYMOCYTE NUCLEAR PROTEIN 1"/>
    <property type="match status" value="1"/>
</dbReference>
<dbReference type="InParanoid" id="A0A2J6TWC1"/>
<name>A0A2J6TWC1_9HELO</name>
<feature type="compositionally biased region" description="Polar residues" evidence="5">
    <location>
        <begin position="81"/>
        <end position="91"/>
    </location>
</feature>
<dbReference type="STRING" id="1095630.A0A2J6TWC1"/>
<evidence type="ECO:0000256" key="5">
    <source>
        <dbReference type="SAM" id="MobiDB-lite"/>
    </source>
</evidence>
<dbReference type="InterPro" id="IPR002740">
    <property type="entry name" value="EVE_domain"/>
</dbReference>
<reference evidence="7 8" key="1">
    <citation type="submission" date="2016-04" db="EMBL/GenBank/DDBJ databases">
        <title>A degradative enzymes factory behind the ericoid mycorrhizal symbiosis.</title>
        <authorList>
            <consortium name="DOE Joint Genome Institute"/>
            <person name="Martino E."/>
            <person name="Morin E."/>
            <person name="Grelet G."/>
            <person name="Kuo A."/>
            <person name="Kohler A."/>
            <person name="Daghino S."/>
            <person name="Barry K."/>
            <person name="Choi C."/>
            <person name="Cichocki N."/>
            <person name="Clum A."/>
            <person name="Copeland A."/>
            <person name="Hainaut M."/>
            <person name="Haridas S."/>
            <person name="Labutti K."/>
            <person name="Lindquist E."/>
            <person name="Lipzen A."/>
            <person name="Khouja H.-R."/>
            <person name="Murat C."/>
            <person name="Ohm R."/>
            <person name="Olson A."/>
            <person name="Spatafora J."/>
            <person name="Veneault-Fourrey C."/>
            <person name="Henrissat B."/>
            <person name="Grigoriev I."/>
            <person name="Martin F."/>
            <person name="Perotto S."/>
        </authorList>
    </citation>
    <scope>NUCLEOTIDE SEQUENCE [LARGE SCALE GENOMIC DNA]</scope>
    <source>
        <strain evidence="7 8">E</strain>
    </source>
</reference>
<dbReference type="GeneID" id="36578512"/>
<organism evidence="7 8">
    <name type="scientific">Hyaloscypha bicolor E</name>
    <dbReference type="NCBI Taxonomy" id="1095630"/>
    <lineage>
        <taxon>Eukaryota</taxon>
        <taxon>Fungi</taxon>
        <taxon>Dikarya</taxon>
        <taxon>Ascomycota</taxon>
        <taxon>Pezizomycotina</taxon>
        <taxon>Leotiomycetes</taxon>
        <taxon>Helotiales</taxon>
        <taxon>Hyaloscyphaceae</taxon>
        <taxon>Hyaloscypha</taxon>
        <taxon>Hyaloscypha bicolor</taxon>
    </lineage>
</organism>
<dbReference type="Gene3D" id="3.10.590.10">
    <property type="entry name" value="ph1033 like domains"/>
    <property type="match status" value="1"/>
</dbReference>
<dbReference type="RefSeq" id="XP_024744224.1">
    <property type="nucleotide sequence ID" value="XM_024870430.1"/>
</dbReference>
<dbReference type="AlphaFoldDB" id="A0A2J6TWC1"/>
<dbReference type="SUPFAM" id="SSF88697">
    <property type="entry name" value="PUA domain-like"/>
    <property type="match status" value="1"/>
</dbReference>
<evidence type="ECO:0000256" key="2">
    <source>
        <dbReference type="ARBA" id="ARBA00014654"/>
    </source>
</evidence>
<keyword evidence="4" id="KW-0539">Nucleus</keyword>
<keyword evidence="3" id="KW-0597">Phosphoprotein</keyword>
<protein>
    <recommendedName>
        <fullName evidence="2">Thymocyte nuclear protein 1</fullName>
    </recommendedName>
</protein>
<feature type="compositionally biased region" description="Basic and acidic residues" evidence="5">
    <location>
        <begin position="7"/>
        <end position="17"/>
    </location>
</feature>
<feature type="region of interest" description="Disordered" evidence="5">
    <location>
        <begin position="1"/>
        <end position="91"/>
    </location>
</feature>
<evidence type="ECO:0000259" key="6">
    <source>
        <dbReference type="Pfam" id="PF01878"/>
    </source>
</evidence>
<keyword evidence="8" id="KW-1185">Reference proteome</keyword>
<accession>A0A2J6TWC1</accession>
<dbReference type="OrthoDB" id="41445at2759"/>
<gene>
    <name evidence="7" type="ORF">K444DRAFT_12727</name>
</gene>
<feature type="region of interest" description="Disordered" evidence="5">
    <location>
        <begin position="168"/>
        <end position="189"/>
    </location>
</feature>
<evidence type="ECO:0000256" key="4">
    <source>
        <dbReference type="ARBA" id="ARBA00023242"/>
    </source>
</evidence>
<feature type="domain" description="EVE" evidence="6">
    <location>
        <begin position="94"/>
        <end position="246"/>
    </location>
</feature>
<dbReference type="PANTHER" id="PTHR14087">
    <property type="entry name" value="THYMOCYTE NUCLEAR PROTEIN 1"/>
    <property type="match status" value="1"/>
</dbReference>
<dbReference type="CDD" id="cd21133">
    <property type="entry name" value="EVE"/>
    <property type="match status" value="1"/>
</dbReference>
<dbReference type="EMBL" id="KZ613740">
    <property type="protein sequence ID" value="PMD67320.1"/>
    <property type="molecule type" value="Genomic_DNA"/>
</dbReference>
<sequence>MPKRKVKELDRGLEAPRRTSRRISTSNDPPETASKPAPNPEKSKKAEKSKKVKETAVNSKQGEDSEAKPKKAPRAAKPVSQPATSDAALSSGRQYWLLKAEPESRIEKGHDIKFSIDDLAAKTEPEPWDARNNLRAMKKGDLAFFYHSSCKVPAIVGVMEIVEEHSPDLSAHDPSAPYHDPSSSPDNPKWSVVHVTFRQKLTTPVTLKELKVWQGEKGHPLENMQMLKLARISVSKVSSDEWEFLVGEMAKRGDVVKQ</sequence>
<dbReference type="InterPro" id="IPR015947">
    <property type="entry name" value="PUA-like_sf"/>
</dbReference>
<evidence type="ECO:0000313" key="7">
    <source>
        <dbReference type="EMBL" id="PMD67320.1"/>
    </source>
</evidence>
<evidence type="ECO:0000313" key="8">
    <source>
        <dbReference type="Proteomes" id="UP000235371"/>
    </source>
</evidence>
<proteinExistence type="predicted"/>
<dbReference type="InterPro" id="IPR052181">
    <property type="entry name" value="5hmC_binding"/>
</dbReference>
<evidence type="ECO:0000256" key="3">
    <source>
        <dbReference type="ARBA" id="ARBA00022553"/>
    </source>
</evidence>
<dbReference type="Pfam" id="PF01878">
    <property type="entry name" value="EVE"/>
    <property type="match status" value="1"/>
</dbReference>
<comment type="subcellular location">
    <subcellularLocation>
        <location evidence="1">Nucleus</location>
    </subcellularLocation>
</comment>
<dbReference type="InterPro" id="IPR047197">
    <property type="entry name" value="THYN1-like_EVE"/>
</dbReference>
<dbReference type="GO" id="GO:0005634">
    <property type="term" value="C:nucleus"/>
    <property type="evidence" value="ECO:0007669"/>
    <property type="project" value="UniProtKB-SubCell"/>
</dbReference>
<dbReference type="FunFam" id="3.10.590.10:FF:000003">
    <property type="entry name" value="Thymocyte nuclear protein 1"/>
    <property type="match status" value="1"/>
</dbReference>
<dbReference type="Proteomes" id="UP000235371">
    <property type="component" value="Unassembled WGS sequence"/>
</dbReference>
<evidence type="ECO:0000256" key="1">
    <source>
        <dbReference type="ARBA" id="ARBA00004123"/>
    </source>
</evidence>